<evidence type="ECO:0000313" key="1">
    <source>
        <dbReference type="EMBL" id="GAW04207.1"/>
    </source>
</evidence>
<dbReference type="AlphaFoldDB" id="A0A1Q3EAG1"/>
<gene>
    <name evidence="1" type="ORF">LENED_005983</name>
</gene>
<accession>A0A1Q3EAG1</accession>
<dbReference type="EMBL" id="BDGU01000181">
    <property type="protein sequence ID" value="GAW04207.1"/>
    <property type="molecule type" value="Genomic_DNA"/>
</dbReference>
<reference evidence="1 2" key="2">
    <citation type="submission" date="2017-02" db="EMBL/GenBank/DDBJ databases">
        <title>A genome survey and senescence transcriptome analysis in Lentinula edodes.</title>
        <authorList>
            <person name="Sakamoto Y."/>
            <person name="Nakade K."/>
            <person name="Sato S."/>
            <person name="Yoshida Y."/>
            <person name="Miyazaki K."/>
            <person name="Natsume S."/>
            <person name="Konno N."/>
        </authorList>
    </citation>
    <scope>NUCLEOTIDE SEQUENCE [LARGE SCALE GENOMIC DNA]</scope>
    <source>
        <strain evidence="1 2">NBRC 111202</strain>
    </source>
</reference>
<reference evidence="1 2" key="1">
    <citation type="submission" date="2016-08" db="EMBL/GenBank/DDBJ databases">
        <authorList>
            <consortium name="Lentinula edodes genome sequencing consortium"/>
            <person name="Sakamoto Y."/>
            <person name="Nakade K."/>
            <person name="Sato S."/>
            <person name="Yoshida Y."/>
            <person name="Miyazaki K."/>
            <person name="Natsume S."/>
            <person name="Konno N."/>
        </authorList>
    </citation>
    <scope>NUCLEOTIDE SEQUENCE [LARGE SCALE GENOMIC DNA]</scope>
    <source>
        <strain evidence="1 2">NBRC 111202</strain>
    </source>
</reference>
<evidence type="ECO:0000313" key="2">
    <source>
        <dbReference type="Proteomes" id="UP000188533"/>
    </source>
</evidence>
<protein>
    <submittedName>
        <fullName evidence="1">Uncharacterized protein</fullName>
    </submittedName>
</protein>
<organism evidence="1 2">
    <name type="scientific">Lentinula edodes</name>
    <name type="common">Shiitake mushroom</name>
    <name type="synonym">Lentinus edodes</name>
    <dbReference type="NCBI Taxonomy" id="5353"/>
    <lineage>
        <taxon>Eukaryota</taxon>
        <taxon>Fungi</taxon>
        <taxon>Dikarya</taxon>
        <taxon>Basidiomycota</taxon>
        <taxon>Agaricomycotina</taxon>
        <taxon>Agaricomycetes</taxon>
        <taxon>Agaricomycetidae</taxon>
        <taxon>Agaricales</taxon>
        <taxon>Marasmiineae</taxon>
        <taxon>Omphalotaceae</taxon>
        <taxon>Lentinula</taxon>
    </lineage>
</organism>
<keyword evidence="2" id="KW-1185">Reference proteome</keyword>
<comment type="caution">
    <text evidence="1">The sequence shown here is derived from an EMBL/GenBank/DDBJ whole genome shotgun (WGS) entry which is preliminary data.</text>
</comment>
<dbReference type="Proteomes" id="UP000188533">
    <property type="component" value="Unassembled WGS sequence"/>
</dbReference>
<proteinExistence type="predicted"/>
<name>A0A1Q3EAG1_LENED</name>
<sequence length="142" mass="15582">MSLPQTLAIRLEKTLRLPNPLNESPLRFVDEYYIMIIGSWIAALVSRDNGRLPSKRPAQASSRWVITLELNFDEASTGFVPPGSKLSTFVTSIFAQSLSRVGGNPLYPYPLSSAQPTSCESLLESILFPVVIAGLDFRPGGR</sequence>